<keyword evidence="2" id="KW-1185">Reference proteome</keyword>
<evidence type="ECO:0000313" key="1">
    <source>
        <dbReference type="EMBL" id="KAK7267712.1"/>
    </source>
</evidence>
<name>A0AAN9I6A4_CROPI</name>
<dbReference type="Proteomes" id="UP001372338">
    <property type="component" value="Unassembled WGS sequence"/>
</dbReference>
<protein>
    <submittedName>
        <fullName evidence="1">Uncharacterized protein</fullName>
    </submittedName>
</protein>
<comment type="caution">
    <text evidence="1">The sequence shown here is derived from an EMBL/GenBank/DDBJ whole genome shotgun (WGS) entry which is preliminary data.</text>
</comment>
<organism evidence="1 2">
    <name type="scientific">Crotalaria pallida</name>
    <name type="common">Smooth rattlebox</name>
    <name type="synonym">Crotalaria striata</name>
    <dbReference type="NCBI Taxonomy" id="3830"/>
    <lineage>
        <taxon>Eukaryota</taxon>
        <taxon>Viridiplantae</taxon>
        <taxon>Streptophyta</taxon>
        <taxon>Embryophyta</taxon>
        <taxon>Tracheophyta</taxon>
        <taxon>Spermatophyta</taxon>
        <taxon>Magnoliopsida</taxon>
        <taxon>eudicotyledons</taxon>
        <taxon>Gunneridae</taxon>
        <taxon>Pentapetalae</taxon>
        <taxon>rosids</taxon>
        <taxon>fabids</taxon>
        <taxon>Fabales</taxon>
        <taxon>Fabaceae</taxon>
        <taxon>Papilionoideae</taxon>
        <taxon>50 kb inversion clade</taxon>
        <taxon>genistoids sensu lato</taxon>
        <taxon>core genistoids</taxon>
        <taxon>Crotalarieae</taxon>
        <taxon>Crotalaria</taxon>
    </lineage>
</organism>
<proteinExistence type="predicted"/>
<evidence type="ECO:0000313" key="2">
    <source>
        <dbReference type="Proteomes" id="UP001372338"/>
    </source>
</evidence>
<gene>
    <name evidence="1" type="ORF">RIF29_20390</name>
</gene>
<dbReference type="AlphaFoldDB" id="A0AAN9I6A4"/>
<sequence>MRAKLDEELKKLDEKKRKYYWRDQKGKIQLKEGYYAINLSESNLSEIPELAPAVVFVTGPPPPPDSLRGVPFMPPMPPLFFTAPDPQLHTKIVNQIDYYFRSCSHLSCNIYYAVPYEPGESLGTSQALRKLKGWLV</sequence>
<reference evidence="1 2" key="1">
    <citation type="submission" date="2024-01" db="EMBL/GenBank/DDBJ databases">
        <title>The genomes of 5 underutilized Papilionoideae crops provide insights into root nodulation and disease resistanc.</title>
        <authorList>
            <person name="Yuan L."/>
        </authorList>
    </citation>
    <scope>NUCLEOTIDE SEQUENCE [LARGE SCALE GENOMIC DNA]</scope>
    <source>
        <strain evidence="1">ZHUSHIDOU_FW_LH</strain>
        <tissue evidence="1">Leaf</tissue>
    </source>
</reference>
<dbReference type="EMBL" id="JAYWIO010000004">
    <property type="protein sequence ID" value="KAK7267712.1"/>
    <property type="molecule type" value="Genomic_DNA"/>
</dbReference>
<accession>A0AAN9I6A4</accession>